<name>A0A8B7CE21_PHODC</name>
<dbReference type="InterPro" id="IPR044861">
    <property type="entry name" value="IPNS-like_FE2OG_OXY"/>
</dbReference>
<evidence type="ECO:0000256" key="1">
    <source>
        <dbReference type="ARBA" id="ARBA00001961"/>
    </source>
</evidence>
<dbReference type="GO" id="GO:0046148">
    <property type="term" value="P:pigment biosynthetic process"/>
    <property type="evidence" value="ECO:0007669"/>
    <property type="project" value="UniProtKB-ARBA"/>
</dbReference>
<evidence type="ECO:0000256" key="3">
    <source>
        <dbReference type="ARBA" id="ARBA00022723"/>
    </source>
</evidence>
<dbReference type="FunFam" id="2.60.120.330:FF:000009">
    <property type="entry name" value="Flavonol synthase"/>
    <property type="match status" value="1"/>
</dbReference>
<dbReference type="Pfam" id="PF14226">
    <property type="entry name" value="DIOX_N"/>
    <property type="match status" value="1"/>
</dbReference>
<evidence type="ECO:0000256" key="4">
    <source>
        <dbReference type="ARBA" id="ARBA00022896"/>
    </source>
</evidence>
<evidence type="ECO:0000256" key="2">
    <source>
        <dbReference type="ARBA" id="ARBA00008056"/>
    </source>
</evidence>
<feature type="domain" description="Fe2OG dioxygenase" evidence="10">
    <location>
        <begin position="196"/>
        <end position="296"/>
    </location>
</feature>
<dbReference type="PANTHER" id="PTHR47990">
    <property type="entry name" value="2-OXOGLUTARATE (2OG) AND FE(II)-DEPENDENT OXYGENASE SUPERFAMILY PROTEIN-RELATED"/>
    <property type="match status" value="1"/>
</dbReference>
<protein>
    <submittedName>
        <fullName evidence="12">Flavonol synthase 1</fullName>
    </submittedName>
</protein>
<dbReference type="SUPFAM" id="SSF51197">
    <property type="entry name" value="Clavaminate synthase-like"/>
    <property type="match status" value="1"/>
</dbReference>
<keyword evidence="8" id="KW-0284">Flavonoid biosynthesis</keyword>
<keyword evidence="3 9" id="KW-0479">Metal-binding</keyword>
<proteinExistence type="inferred from homology"/>
<dbReference type="InterPro" id="IPR050231">
    <property type="entry name" value="Iron_ascorbate_oxido_reductase"/>
</dbReference>
<evidence type="ECO:0000256" key="9">
    <source>
        <dbReference type="RuleBase" id="RU003682"/>
    </source>
</evidence>
<evidence type="ECO:0000313" key="11">
    <source>
        <dbReference type="Proteomes" id="UP000228380"/>
    </source>
</evidence>
<reference evidence="11" key="1">
    <citation type="journal article" date="2019" name="Nat. Commun.">
        <title>Genome-wide association mapping of date palm fruit traits.</title>
        <authorList>
            <person name="Hazzouri K.M."/>
            <person name="Gros-Balthazard M."/>
            <person name="Flowers J.M."/>
            <person name="Copetti D."/>
            <person name="Lemansour A."/>
            <person name="Lebrun M."/>
            <person name="Masmoudi K."/>
            <person name="Ferrand S."/>
            <person name="Dhar M.I."/>
            <person name="Fresquez Z.A."/>
            <person name="Rosas U."/>
            <person name="Zhang J."/>
            <person name="Talag J."/>
            <person name="Lee S."/>
            <person name="Kudrna D."/>
            <person name="Powell R.F."/>
            <person name="Leitch I.J."/>
            <person name="Krueger R.R."/>
            <person name="Wing R.A."/>
            <person name="Amiri K.M.A."/>
            <person name="Purugganan M.D."/>
        </authorList>
    </citation>
    <scope>NUCLEOTIDE SEQUENCE [LARGE SCALE GENOMIC DNA]</scope>
    <source>
        <strain evidence="11">cv. Khalas</strain>
    </source>
</reference>
<dbReference type="GO" id="GO:0051213">
    <property type="term" value="F:dioxygenase activity"/>
    <property type="evidence" value="ECO:0007669"/>
    <property type="project" value="UniProtKB-KW"/>
</dbReference>
<comment type="cofactor">
    <cofactor evidence="1">
        <name>L-ascorbate</name>
        <dbReference type="ChEBI" id="CHEBI:38290"/>
    </cofactor>
</comment>
<evidence type="ECO:0000256" key="5">
    <source>
        <dbReference type="ARBA" id="ARBA00022964"/>
    </source>
</evidence>
<dbReference type="RefSeq" id="XP_008797281.1">
    <property type="nucleotide sequence ID" value="XM_008799059.4"/>
</dbReference>
<dbReference type="InterPro" id="IPR026992">
    <property type="entry name" value="DIOX_N"/>
</dbReference>
<gene>
    <name evidence="12" type="primary">LOC103712517</name>
</gene>
<dbReference type="InterPro" id="IPR027443">
    <property type="entry name" value="IPNS-like_sf"/>
</dbReference>
<keyword evidence="11" id="KW-1185">Reference proteome</keyword>
<evidence type="ECO:0000256" key="7">
    <source>
        <dbReference type="ARBA" id="ARBA00023004"/>
    </source>
</evidence>
<dbReference type="Gene3D" id="2.60.120.330">
    <property type="entry name" value="B-lactam Antibiotic, Isopenicillin N Synthase, Chain"/>
    <property type="match status" value="1"/>
</dbReference>
<dbReference type="OrthoDB" id="736543at2759"/>
<evidence type="ECO:0000256" key="6">
    <source>
        <dbReference type="ARBA" id="ARBA00023002"/>
    </source>
</evidence>
<keyword evidence="6 9" id="KW-0560">Oxidoreductase</keyword>
<keyword evidence="7 9" id="KW-0408">Iron</keyword>
<sequence length="335" mass="37862">MEDERVQAIASLSKALDTIPSEFIRSEHERPGTTTFHGPAPEIPVVDLADPDRDRVVQAVVKAGQEWGIFQLVNHGIPAEVIKEVQRVGREFFELPQEEKEAYAMKPESETLEGYGSKLQKDLEGKKAWVDFFFHNIWPQSRVNPSIWPKNPPSYRKANEDYTKCLLRVVDEVLASLSLGLGLEEQVLKEALGGEDLELLLKINYYPPCPRPDLALGVVAHTDMSAITMLVPNEVPGLQVFKDGHWSDAKYVPNAIVVHIGDQIEIVSNGKYKSVLHRTTVNKEKVRMSWPVFCSPPEEMVVGPLPQLVSNESTAKYKTKKYKDYRYCKINKLPQ</sequence>
<comment type="similarity">
    <text evidence="2 9">Belongs to the iron/ascorbate-dependent oxidoreductase family.</text>
</comment>
<reference evidence="12" key="2">
    <citation type="submission" date="2025-08" db="UniProtKB">
        <authorList>
            <consortium name="RefSeq"/>
        </authorList>
    </citation>
    <scope>IDENTIFICATION</scope>
    <source>
        <tissue evidence="12">Young leaves</tissue>
    </source>
</reference>
<evidence type="ECO:0000259" key="10">
    <source>
        <dbReference type="PROSITE" id="PS51471"/>
    </source>
</evidence>
<accession>A0A8B7CE21</accession>
<dbReference type="Pfam" id="PF03171">
    <property type="entry name" value="2OG-FeII_Oxy"/>
    <property type="match status" value="1"/>
</dbReference>
<evidence type="ECO:0000256" key="8">
    <source>
        <dbReference type="ARBA" id="ARBA00023241"/>
    </source>
</evidence>
<dbReference type="KEGG" id="pda:103712517"/>
<dbReference type="Proteomes" id="UP000228380">
    <property type="component" value="Chromosome 15"/>
</dbReference>
<dbReference type="GO" id="GO:0046872">
    <property type="term" value="F:metal ion binding"/>
    <property type="evidence" value="ECO:0007669"/>
    <property type="project" value="UniProtKB-KW"/>
</dbReference>
<keyword evidence="5" id="KW-0223">Dioxygenase</keyword>
<keyword evidence="4" id="KW-0847">Vitamin C</keyword>
<dbReference type="AlphaFoldDB" id="A0A8B7CE21"/>
<dbReference type="GO" id="GO:0031418">
    <property type="term" value="F:L-ascorbic acid binding"/>
    <property type="evidence" value="ECO:0007669"/>
    <property type="project" value="UniProtKB-KW"/>
</dbReference>
<dbReference type="GO" id="GO:0009813">
    <property type="term" value="P:flavonoid biosynthetic process"/>
    <property type="evidence" value="ECO:0007669"/>
    <property type="project" value="UniProtKB-KW"/>
</dbReference>
<organism evidence="11 12">
    <name type="scientific">Phoenix dactylifera</name>
    <name type="common">Date palm</name>
    <dbReference type="NCBI Taxonomy" id="42345"/>
    <lineage>
        <taxon>Eukaryota</taxon>
        <taxon>Viridiplantae</taxon>
        <taxon>Streptophyta</taxon>
        <taxon>Embryophyta</taxon>
        <taxon>Tracheophyta</taxon>
        <taxon>Spermatophyta</taxon>
        <taxon>Magnoliopsida</taxon>
        <taxon>Liliopsida</taxon>
        <taxon>Arecaceae</taxon>
        <taxon>Coryphoideae</taxon>
        <taxon>Phoeniceae</taxon>
        <taxon>Phoenix</taxon>
    </lineage>
</organism>
<dbReference type="InterPro" id="IPR005123">
    <property type="entry name" value="Oxoglu/Fe-dep_dioxygenase_dom"/>
</dbReference>
<dbReference type="GeneID" id="103712517"/>
<evidence type="ECO:0000313" key="12">
    <source>
        <dbReference type="RefSeq" id="XP_008797281.1"/>
    </source>
</evidence>
<dbReference type="PROSITE" id="PS51471">
    <property type="entry name" value="FE2OG_OXY"/>
    <property type="match status" value="1"/>
</dbReference>